<dbReference type="AlphaFoldDB" id="A0A0H3UAM7"/>
<evidence type="ECO:0000259" key="2">
    <source>
        <dbReference type="Pfam" id="PF05065"/>
    </source>
</evidence>
<accession>A0A0H3UAM7</accession>
<organism evidence="3">
    <name type="scientific">uncultured bacterium fosmid pJB83B9</name>
    <dbReference type="NCBI Taxonomy" id="1478070"/>
    <lineage>
        <taxon>Bacteria</taxon>
        <taxon>environmental samples</taxon>
    </lineage>
</organism>
<name>A0A0H3UAM7_9BACT</name>
<reference evidence="3" key="1">
    <citation type="submission" date="2013-08" db="EMBL/GenBank/DDBJ databases">
        <title>Comparison of modified E. coli strains.</title>
        <authorList>
            <person name="Juergensen J."/>
            <person name="Bonge A."/>
            <person name="Streit W.R."/>
        </authorList>
    </citation>
    <scope>NUCLEOTIDE SEQUENCE</scope>
</reference>
<comment type="subcellular location">
    <subcellularLocation>
        <location evidence="1">Virion</location>
    </subcellularLocation>
</comment>
<sequence>MTFHLFTMPPTARPASISVVWKPSRRDLTKKPVRLTRSPTATLKTSKTIFTLTNYGKRKTIIELREEKKSLSVESRGILAKAQEEKRKLTAEESEKLDANEMRQREINIEIEERNDLNNSQLNREGQKESRRSSLVRLLRNQMMGIPQSGPEADLVSRASERAAGLEAGGVQVPFETRSPMTTSSGVSNGVIDQDNMDIVLPLEKKLVFAEAGATMLTGLKGDIAFPGLSDVTVAWDAETDNAADGTPSHSSALKLTPKRLCAYCDISKQLLVQENQDIEGYVRNLIAVAVAQKLENTALGKAASGDAPAGIFYTAPTLKGDFSWANVVAMETAVNEAGGVQGNMAYILHSKIYGAAKTLPKHTSSAGGLIIDREGNMLNGYKCLNTGNVATQLETAPAVGSTPAVNDGYGAIFGNWADFVIANWGNLDITIDNLTQAVGGKVRLVLNTWWNYGMTRTASFKTGAFAVD</sequence>
<proteinExistence type="predicted"/>
<feature type="domain" description="Phage capsid-like C-terminal" evidence="2">
    <location>
        <begin position="198"/>
        <end position="464"/>
    </location>
</feature>
<dbReference type="InterPro" id="IPR024455">
    <property type="entry name" value="Phage_capsid"/>
</dbReference>
<evidence type="ECO:0000256" key="1">
    <source>
        <dbReference type="ARBA" id="ARBA00004328"/>
    </source>
</evidence>
<dbReference type="SUPFAM" id="SSF56563">
    <property type="entry name" value="Major capsid protein gp5"/>
    <property type="match status" value="1"/>
</dbReference>
<protein>
    <recommendedName>
        <fullName evidence="2">Phage capsid-like C-terminal domain-containing protein</fullName>
    </recommendedName>
</protein>
<dbReference type="Pfam" id="PF05065">
    <property type="entry name" value="Phage_capsid"/>
    <property type="match status" value="1"/>
</dbReference>
<dbReference type="EMBL" id="KF540242">
    <property type="protein sequence ID" value="AIF26692.1"/>
    <property type="molecule type" value="Genomic_DNA"/>
</dbReference>
<dbReference type="NCBIfam" id="TIGR01554">
    <property type="entry name" value="major_cap_HK97"/>
    <property type="match status" value="1"/>
</dbReference>
<evidence type="ECO:0000313" key="3">
    <source>
        <dbReference type="EMBL" id="AIF26692.1"/>
    </source>
</evidence>
<dbReference type="InterPro" id="IPR054612">
    <property type="entry name" value="Phage_capsid-like_C"/>
</dbReference>